<evidence type="ECO:0000256" key="1">
    <source>
        <dbReference type="ARBA" id="ARBA00023117"/>
    </source>
</evidence>
<dbReference type="EMBL" id="JAPFFF010000003">
    <property type="protein sequence ID" value="KAK8895503.1"/>
    <property type="molecule type" value="Genomic_DNA"/>
</dbReference>
<evidence type="ECO:0000256" key="2">
    <source>
        <dbReference type="PROSITE-ProRule" id="PRU00035"/>
    </source>
</evidence>
<gene>
    <name evidence="4" type="ORF">M9Y10_023970</name>
</gene>
<dbReference type="InterPro" id="IPR001487">
    <property type="entry name" value="Bromodomain"/>
</dbReference>
<name>A0ABR2KXC5_9EUKA</name>
<dbReference type="InterPro" id="IPR036427">
    <property type="entry name" value="Bromodomain-like_sf"/>
</dbReference>
<proteinExistence type="predicted"/>
<dbReference type="SMART" id="SM00297">
    <property type="entry name" value="BROMO"/>
    <property type="match status" value="1"/>
</dbReference>
<keyword evidence="1 2" id="KW-0103">Bromodomain</keyword>
<dbReference type="Proteomes" id="UP001470230">
    <property type="component" value="Unassembled WGS sequence"/>
</dbReference>
<dbReference type="PROSITE" id="PS50014">
    <property type="entry name" value="BROMODOMAIN_2"/>
    <property type="match status" value="1"/>
</dbReference>
<reference evidence="4 5" key="1">
    <citation type="submission" date="2024-04" db="EMBL/GenBank/DDBJ databases">
        <title>Tritrichomonas musculus Genome.</title>
        <authorList>
            <person name="Alves-Ferreira E."/>
            <person name="Grigg M."/>
            <person name="Lorenzi H."/>
            <person name="Galac M."/>
        </authorList>
    </citation>
    <scope>NUCLEOTIDE SEQUENCE [LARGE SCALE GENOMIC DNA]</scope>
    <source>
        <strain evidence="4 5">EAF2021</strain>
    </source>
</reference>
<evidence type="ECO:0000313" key="4">
    <source>
        <dbReference type="EMBL" id="KAK8895503.1"/>
    </source>
</evidence>
<organism evidence="4 5">
    <name type="scientific">Tritrichomonas musculus</name>
    <dbReference type="NCBI Taxonomy" id="1915356"/>
    <lineage>
        <taxon>Eukaryota</taxon>
        <taxon>Metamonada</taxon>
        <taxon>Parabasalia</taxon>
        <taxon>Tritrichomonadida</taxon>
        <taxon>Tritrichomonadidae</taxon>
        <taxon>Tritrichomonas</taxon>
    </lineage>
</organism>
<dbReference type="CDD" id="cd04369">
    <property type="entry name" value="Bromodomain"/>
    <property type="match status" value="1"/>
</dbReference>
<feature type="domain" description="Bromo" evidence="3">
    <location>
        <begin position="35"/>
        <end position="105"/>
    </location>
</feature>
<dbReference type="Gene3D" id="1.20.920.10">
    <property type="entry name" value="Bromodomain-like"/>
    <property type="match status" value="1"/>
</dbReference>
<evidence type="ECO:0000259" key="3">
    <source>
        <dbReference type="PROSITE" id="PS50014"/>
    </source>
</evidence>
<dbReference type="SUPFAM" id="SSF53098">
    <property type="entry name" value="Ribonuclease H-like"/>
    <property type="match status" value="1"/>
</dbReference>
<evidence type="ECO:0000313" key="5">
    <source>
        <dbReference type="Proteomes" id="UP001470230"/>
    </source>
</evidence>
<sequence>MKKRKDGNIMSFFEPAKAINQGILDKIKKLYLMIKQKETKMIFSGKYIKTRCMSYQLVIKNYIDLEILKNNINSNKYPNLSDFAVDVDLLFCNCFQYFHEKSEEYQYVKLIQISFQEMYSSINSGNNCIQNDALIINSTIQETDTEILQNDSDINLEQNQNESLNDNRQRNYDIEEDLDNNNNIREADTEILQNDSDINLEQNQNESLNDNRQRNYVVNEDATINGSNHGQGRNNCLQPINLQNIRMRIDHFYSENELNEPPKIYINQNTFLTRINPKKPNKKTLNLLSAKNAMGFFTVISNGQHSKYRCSVALCHNGVFYQCTEQARYDQIDDFILTHIDHKFEVCFQMQTTINFRPSFSSSFQATPYQNIINLLSFVVSCDSVPLNKVNDDIFYNLLLSAIRLGQTNPNVQANQLLPHYSTATIRSQIIELANRFREEIYSQYRSFSHIGMVIDAGTVNSFHFIDFCLTIPSAKDSFNGKPLVIPFNYKTCFIKSASVENIQREVINSIIDLRTKGLNITSVTADNIPTQVLALAQWSKHSIMRSDSITNKDLKRIIHSACAAHTINLVAKSIKERNVPEFIKKIYQNFEKVVTALDICSEIGLPIPPKNVQTRWLTVMYQFIYLRKYDIYFTGYSNDSFPTNHSTSFLLDEDDGDIDVLGINYSDKQDIYKYHLEFIKCAHNHSIDTDLFSPYNFRNYMYLAKVLWPLYQAILYFEKDQSSLVSIYPILMQIQEYWDNLLQYFESKVSEEPVDIDQGKMSPSDYEGWKSTIDYLRQQLEFRKFHTFDWPMLVLAYCFTPAGRNIYRTKIHDAGFTIFDDFDLNNDNSSIDFKLFTTDYFGNEKLESIDENSINQSDQLTTNNLNSSQNIQIINNQFTVSHFQPNDNNAEISNNKRMSLEGSDVWIFPANMMSQPSSILFLDDPWREPNGNHSINGKKLAYNHRPMADLEFQYQPFHPNLINATLYEMLKRLQYDEYDIDCAKSAFEHYISSFIGDNGLNIKGLYNCSSVREMWLKIRSNFYNNKRGNNTLSHGYLILSDLALTLISCSASEAQCERFISSQKLSISKNTRNINDEYLESIWFLASHRKQIMNYFSQ</sequence>
<dbReference type="SUPFAM" id="SSF47370">
    <property type="entry name" value="Bromodomain"/>
    <property type="match status" value="1"/>
</dbReference>
<dbReference type="Pfam" id="PF00439">
    <property type="entry name" value="Bromodomain"/>
    <property type="match status" value="1"/>
</dbReference>
<dbReference type="InterPro" id="IPR012337">
    <property type="entry name" value="RNaseH-like_sf"/>
</dbReference>
<comment type="caution">
    <text evidence="4">The sequence shown here is derived from an EMBL/GenBank/DDBJ whole genome shotgun (WGS) entry which is preliminary data.</text>
</comment>
<accession>A0ABR2KXC5</accession>
<keyword evidence="5" id="KW-1185">Reference proteome</keyword>
<protein>
    <recommendedName>
        <fullName evidence="3">Bromo domain-containing protein</fullName>
    </recommendedName>
</protein>